<keyword evidence="3" id="KW-1185">Reference proteome</keyword>
<evidence type="ECO:0000313" key="3">
    <source>
        <dbReference type="Proteomes" id="UP001258017"/>
    </source>
</evidence>
<evidence type="ECO:0000313" key="2">
    <source>
        <dbReference type="EMBL" id="KAK2587635.1"/>
    </source>
</evidence>
<gene>
    <name evidence="2" type="ORF">KPH14_003758</name>
</gene>
<sequence>MQLPGGSTRIPPARAPASSVRSVVIPSNKIGIDLGISSGDNCINNGNNITYGNSNGNGNNGKTESTTISDSECVCGSVIGKNGIIGISICKNGKNTNDKKSRSEINVESNERIERNEKCKARRKSSSDNKSDSGRRSSGGAGRFYRRSESADKERNGSIENGRTSRPLKERHHLVAGTRTNRRHRVTKHPQVLLASAPRRKVRSEE</sequence>
<organism evidence="2 3">
    <name type="scientific">Odynerus spinipes</name>
    <dbReference type="NCBI Taxonomy" id="1348599"/>
    <lineage>
        <taxon>Eukaryota</taxon>
        <taxon>Metazoa</taxon>
        <taxon>Ecdysozoa</taxon>
        <taxon>Arthropoda</taxon>
        <taxon>Hexapoda</taxon>
        <taxon>Insecta</taxon>
        <taxon>Pterygota</taxon>
        <taxon>Neoptera</taxon>
        <taxon>Endopterygota</taxon>
        <taxon>Hymenoptera</taxon>
        <taxon>Apocrita</taxon>
        <taxon>Aculeata</taxon>
        <taxon>Vespoidea</taxon>
        <taxon>Vespidae</taxon>
        <taxon>Eumeninae</taxon>
        <taxon>Odynerus</taxon>
    </lineage>
</organism>
<feature type="compositionally biased region" description="Basic and acidic residues" evidence="1">
    <location>
        <begin position="96"/>
        <end position="135"/>
    </location>
</feature>
<evidence type="ECO:0000256" key="1">
    <source>
        <dbReference type="SAM" id="MobiDB-lite"/>
    </source>
</evidence>
<feature type="region of interest" description="Disordered" evidence="1">
    <location>
        <begin position="90"/>
        <end position="206"/>
    </location>
</feature>
<comment type="caution">
    <text evidence="2">The sequence shown here is derived from an EMBL/GenBank/DDBJ whole genome shotgun (WGS) entry which is preliminary data.</text>
</comment>
<reference evidence="2" key="2">
    <citation type="journal article" date="2023" name="Commun. Biol.">
        <title>Intrasexual cuticular hydrocarbon dimorphism in a wasp sheds light on hydrocarbon biosynthesis genes in Hymenoptera.</title>
        <authorList>
            <person name="Moris V.C."/>
            <person name="Podsiadlowski L."/>
            <person name="Martin S."/>
            <person name="Oeyen J.P."/>
            <person name="Donath A."/>
            <person name="Petersen M."/>
            <person name="Wilbrandt J."/>
            <person name="Misof B."/>
            <person name="Liedtke D."/>
            <person name="Thamm M."/>
            <person name="Scheiner R."/>
            <person name="Schmitt T."/>
            <person name="Niehuis O."/>
        </authorList>
    </citation>
    <scope>NUCLEOTIDE SEQUENCE</scope>
    <source>
        <strain evidence="2">GBR_01_08_01A</strain>
    </source>
</reference>
<feature type="compositionally biased region" description="Basic residues" evidence="1">
    <location>
        <begin position="169"/>
        <end position="188"/>
    </location>
</feature>
<name>A0AAD9RXW8_9HYME</name>
<proteinExistence type="predicted"/>
<dbReference type="Proteomes" id="UP001258017">
    <property type="component" value="Unassembled WGS sequence"/>
</dbReference>
<reference evidence="2" key="1">
    <citation type="submission" date="2021-08" db="EMBL/GenBank/DDBJ databases">
        <authorList>
            <person name="Misof B."/>
            <person name="Oliver O."/>
            <person name="Podsiadlowski L."/>
            <person name="Donath A."/>
            <person name="Peters R."/>
            <person name="Mayer C."/>
            <person name="Rust J."/>
            <person name="Gunkel S."/>
            <person name="Lesny P."/>
            <person name="Martin S."/>
            <person name="Oeyen J.P."/>
            <person name="Petersen M."/>
            <person name="Panagiotis P."/>
            <person name="Wilbrandt J."/>
            <person name="Tanja T."/>
        </authorList>
    </citation>
    <scope>NUCLEOTIDE SEQUENCE</scope>
    <source>
        <strain evidence="2">GBR_01_08_01A</strain>
        <tissue evidence="2">Thorax + abdomen</tissue>
    </source>
</reference>
<protein>
    <submittedName>
        <fullName evidence="2">Uncharacterized protein</fullName>
    </submittedName>
</protein>
<dbReference type="EMBL" id="JAIFRP010000006">
    <property type="protein sequence ID" value="KAK2587635.1"/>
    <property type="molecule type" value="Genomic_DNA"/>
</dbReference>
<feature type="compositionally biased region" description="Basic and acidic residues" evidence="1">
    <location>
        <begin position="146"/>
        <end position="157"/>
    </location>
</feature>
<dbReference type="AlphaFoldDB" id="A0AAD9RXW8"/>
<accession>A0AAD9RXW8</accession>